<evidence type="ECO:0000313" key="2">
    <source>
        <dbReference type="Proteomes" id="UP000011744"/>
    </source>
</evidence>
<sequence length="63" mass="7131">MSDTVTTGPSYRVQRRERYLRDIPEHEFRAAVLDYLLDGNSAALDAIREKIETIKVAIPKVAA</sequence>
<accession>M2Z5W4</accession>
<gene>
    <name evidence="1" type="ORF">H261_11734</name>
</gene>
<evidence type="ECO:0000313" key="1">
    <source>
        <dbReference type="EMBL" id="EME69705.1"/>
    </source>
</evidence>
<dbReference type="Proteomes" id="UP000011744">
    <property type="component" value="Unassembled WGS sequence"/>
</dbReference>
<keyword evidence="2" id="KW-1185">Reference proteome</keyword>
<name>M2Z5W4_9PROT</name>
<dbReference type="PATRIC" id="fig|1244869.3.peg.2363"/>
<protein>
    <submittedName>
        <fullName evidence="1">Uncharacterized protein</fullName>
    </submittedName>
</protein>
<comment type="caution">
    <text evidence="1">The sequence shown here is derived from an EMBL/GenBank/DDBJ whole genome shotgun (WGS) entry which is preliminary data.</text>
</comment>
<proteinExistence type="predicted"/>
<dbReference type="EMBL" id="AONQ01000028">
    <property type="protein sequence ID" value="EME69705.1"/>
    <property type="molecule type" value="Genomic_DNA"/>
</dbReference>
<dbReference type="AlphaFoldDB" id="M2Z5W4"/>
<organism evidence="1 2">
    <name type="scientific">Paramagnetospirillum caucaseum</name>
    <dbReference type="NCBI Taxonomy" id="1244869"/>
    <lineage>
        <taxon>Bacteria</taxon>
        <taxon>Pseudomonadati</taxon>
        <taxon>Pseudomonadota</taxon>
        <taxon>Alphaproteobacteria</taxon>
        <taxon>Rhodospirillales</taxon>
        <taxon>Magnetospirillaceae</taxon>
        <taxon>Paramagnetospirillum</taxon>
    </lineage>
</organism>
<dbReference type="STRING" id="1244869.H261_11734"/>
<dbReference type="RefSeq" id="WP_008617678.1">
    <property type="nucleotide sequence ID" value="NZ_AONQ01000028.1"/>
</dbReference>
<reference evidence="1 2" key="1">
    <citation type="journal article" date="2014" name="Genome Announc.">
        <title>Draft Genome Sequence of Magnetospirillum sp. Strain SO-1, a Freshwater Magnetotactic Bacterium Isolated from the Ol'khovka River, Russia.</title>
        <authorList>
            <person name="Grouzdev D.S."/>
            <person name="Dziuba M.V."/>
            <person name="Sukhacheva M.S."/>
            <person name="Mardanov A.V."/>
            <person name="Beletskiy A.V."/>
            <person name="Kuznetsov B.B."/>
            <person name="Skryabin K.G."/>
        </authorList>
    </citation>
    <scope>NUCLEOTIDE SEQUENCE [LARGE SCALE GENOMIC DNA]</scope>
    <source>
        <strain evidence="1 2">SO-1</strain>
    </source>
</reference>